<sequence>MDMRKWFADVIMSENKKALPVLSFPAVQLMGITVRDLIGSSDYQAEAMRLIAQKYPTAASVSFMDLSVEAEAFGAETVVSDDEVPTVVGALVDEGTDPDDIAVPAVGAGRTGLYVEAIAKVAPLIGDRPVLAGAIGPFSLAGRLMDVSEVMVLCYEEPELVHAVLGKAAGFVAAYAAAFRAAGADGVVLAEPLAGLLSPDLAEEFSSAYVRRIVEEVQTDSFAVVYHNCGGGVPKMMDSIVATGAAAFHFGNAISMVDVMPLVPADRVAMGNVAPAEQLRNGTPDSVRAATIEVLETCAGYPNFVISTGCDVPPMAPLENIDAFFAAVDEFYAR</sequence>
<gene>
    <name evidence="2" type="ORF">GO738_02625</name>
</gene>
<proteinExistence type="predicted"/>
<dbReference type="PANTHER" id="PTHR47099:SF1">
    <property type="entry name" value="METHYLCOBAMIDE:COM METHYLTRANSFERASE MTBA"/>
    <property type="match status" value="1"/>
</dbReference>
<keyword evidence="2" id="KW-0808">Transferase</keyword>
<reference evidence="2 3" key="1">
    <citation type="submission" date="2019-11" db="EMBL/GenBank/DDBJ databases">
        <title>Whole genome shotgun sequencing (WGS) data from Adlercreutzia equolifaciens ResAG-91, Eggerthella lenta MRI-F36, MRI-F37, MRI-F40, ResAG-49, ResAG-88, ResAG-121, ResAG-145, and Gordonibacter sp. ResAG-5, ResAG-26, ResAG-43, ResAG-50, ResAG-59.</title>
        <authorList>
            <person name="Stoll D.A."/>
            <person name="Danylec N."/>
            <person name="Franz C.M.A.P."/>
            <person name="Huch M."/>
        </authorList>
    </citation>
    <scope>NUCLEOTIDE SEQUENCE [LARGE SCALE GENOMIC DNA]</scope>
    <source>
        <strain evidence="2 3">ResAG-59</strain>
    </source>
</reference>
<dbReference type="InterPro" id="IPR038071">
    <property type="entry name" value="UROD/MetE-like_sf"/>
</dbReference>
<dbReference type="AlphaFoldDB" id="A0A6N8IEB8"/>
<dbReference type="EMBL" id="WPOC01000003">
    <property type="protein sequence ID" value="MVN14254.1"/>
    <property type="molecule type" value="Genomic_DNA"/>
</dbReference>
<dbReference type="InterPro" id="IPR000257">
    <property type="entry name" value="Uroporphyrinogen_deCOase"/>
</dbReference>
<dbReference type="Pfam" id="PF01208">
    <property type="entry name" value="URO-D"/>
    <property type="match status" value="1"/>
</dbReference>
<evidence type="ECO:0000313" key="2">
    <source>
        <dbReference type="EMBL" id="MVN14254.1"/>
    </source>
</evidence>
<evidence type="ECO:0000259" key="1">
    <source>
        <dbReference type="Pfam" id="PF01208"/>
    </source>
</evidence>
<evidence type="ECO:0000313" key="3">
    <source>
        <dbReference type="Proteomes" id="UP000468327"/>
    </source>
</evidence>
<accession>A0A6N8IEB8</accession>
<dbReference type="RefSeq" id="WP_087191841.1">
    <property type="nucleotide sequence ID" value="NZ_DBEZYS010000007.1"/>
</dbReference>
<dbReference type="PANTHER" id="PTHR47099">
    <property type="entry name" value="METHYLCOBAMIDE:COM METHYLTRANSFERASE MTBA"/>
    <property type="match status" value="1"/>
</dbReference>
<protein>
    <submittedName>
        <fullName evidence="2">Methyltransferase</fullName>
    </submittedName>
</protein>
<dbReference type="Proteomes" id="UP000468327">
    <property type="component" value="Unassembled WGS sequence"/>
</dbReference>
<dbReference type="SUPFAM" id="SSF51726">
    <property type="entry name" value="UROD/MetE-like"/>
    <property type="match status" value="1"/>
</dbReference>
<dbReference type="GO" id="GO:0006779">
    <property type="term" value="P:porphyrin-containing compound biosynthetic process"/>
    <property type="evidence" value="ECO:0007669"/>
    <property type="project" value="InterPro"/>
</dbReference>
<feature type="domain" description="Uroporphyrinogen decarboxylase (URO-D)" evidence="1">
    <location>
        <begin position="30"/>
        <end position="330"/>
    </location>
</feature>
<comment type="caution">
    <text evidence="2">The sequence shown here is derived from an EMBL/GenBank/DDBJ whole genome shotgun (WGS) entry which is preliminary data.</text>
</comment>
<dbReference type="GO" id="GO:0032259">
    <property type="term" value="P:methylation"/>
    <property type="evidence" value="ECO:0007669"/>
    <property type="project" value="UniProtKB-KW"/>
</dbReference>
<keyword evidence="2" id="KW-0489">Methyltransferase</keyword>
<dbReference type="GO" id="GO:0004853">
    <property type="term" value="F:uroporphyrinogen decarboxylase activity"/>
    <property type="evidence" value="ECO:0007669"/>
    <property type="project" value="InterPro"/>
</dbReference>
<dbReference type="Gene3D" id="3.20.20.210">
    <property type="match status" value="1"/>
</dbReference>
<dbReference type="GO" id="GO:0008168">
    <property type="term" value="F:methyltransferase activity"/>
    <property type="evidence" value="ECO:0007669"/>
    <property type="project" value="UniProtKB-KW"/>
</dbReference>
<keyword evidence="3" id="KW-1185">Reference proteome</keyword>
<dbReference type="InterPro" id="IPR052024">
    <property type="entry name" value="Methanogen_methyltrans"/>
</dbReference>
<dbReference type="CDD" id="cd03465">
    <property type="entry name" value="URO-D_like"/>
    <property type="match status" value="1"/>
</dbReference>
<organism evidence="2 3">
    <name type="scientific">Gordonibacter urolithinfaciens</name>
    <dbReference type="NCBI Taxonomy" id="1335613"/>
    <lineage>
        <taxon>Bacteria</taxon>
        <taxon>Bacillati</taxon>
        <taxon>Actinomycetota</taxon>
        <taxon>Coriobacteriia</taxon>
        <taxon>Eggerthellales</taxon>
        <taxon>Eggerthellaceae</taxon>
        <taxon>Gordonibacter</taxon>
    </lineage>
</organism>
<name>A0A6N8IEB8_9ACTN</name>